<evidence type="ECO:0000313" key="2">
    <source>
        <dbReference type="Proteomes" id="UP001211065"/>
    </source>
</evidence>
<dbReference type="InterPro" id="IPR032675">
    <property type="entry name" value="LRR_dom_sf"/>
</dbReference>
<evidence type="ECO:0000313" key="1">
    <source>
        <dbReference type="EMBL" id="KAJ3201450.1"/>
    </source>
</evidence>
<dbReference type="SUPFAM" id="SSF52047">
    <property type="entry name" value="RNI-like"/>
    <property type="match status" value="1"/>
</dbReference>
<name>A0AAD5XRP9_9FUNG</name>
<gene>
    <name evidence="1" type="ORF">HK099_002238</name>
</gene>
<keyword evidence="2" id="KW-1185">Reference proteome</keyword>
<dbReference type="Proteomes" id="UP001211065">
    <property type="component" value="Unassembled WGS sequence"/>
</dbReference>
<feature type="non-terminal residue" evidence="1">
    <location>
        <position position="1"/>
    </location>
</feature>
<dbReference type="EMBL" id="JADGJW010001725">
    <property type="protein sequence ID" value="KAJ3201450.1"/>
    <property type="molecule type" value="Genomic_DNA"/>
</dbReference>
<reference evidence="1" key="1">
    <citation type="submission" date="2020-05" db="EMBL/GenBank/DDBJ databases">
        <title>Phylogenomic resolution of chytrid fungi.</title>
        <authorList>
            <person name="Stajich J.E."/>
            <person name="Amses K."/>
            <person name="Simmons R."/>
            <person name="Seto K."/>
            <person name="Myers J."/>
            <person name="Bonds A."/>
            <person name="Quandt C.A."/>
            <person name="Barry K."/>
            <person name="Liu P."/>
            <person name="Grigoriev I."/>
            <person name="Longcore J.E."/>
            <person name="James T.Y."/>
        </authorList>
    </citation>
    <scope>NUCLEOTIDE SEQUENCE</scope>
    <source>
        <strain evidence="1">JEL0476</strain>
    </source>
</reference>
<dbReference type="SMART" id="SM00367">
    <property type="entry name" value="LRR_CC"/>
    <property type="match status" value="2"/>
</dbReference>
<dbReference type="AlphaFoldDB" id="A0AAD5XRP9"/>
<dbReference type="InterPro" id="IPR006553">
    <property type="entry name" value="Leu-rich_rpt_Cys-con_subtyp"/>
</dbReference>
<sequence length="87" mass="9793">ELTSLAIHDLNILKDDNIIDIVSFCPNITSLDLTLCKEITDKSILEAAKKLKNIKCLLLGGLEKLTPSCLLEIARYHFQTLQILDIR</sequence>
<organism evidence="1 2">
    <name type="scientific">Clydaea vesicula</name>
    <dbReference type="NCBI Taxonomy" id="447962"/>
    <lineage>
        <taxon>Eukaryota</taxon>
        <taxon>Fungi</taxon>
        <taxon>Fungi incertae sedis</taxon>
        <taxon>Chytridiomycota</taxon>
        <taxon>Chytridiomycota incertae sedis</taxon>
        <taxon>Chytridiomycetes</taxon>
        <taxon>Lobulomycetales</taxon>
        <taxon>Lobulomycetaceae</taxon>
        <taxon>Clydaea</taxon>
    </lineage>
</organism>
<comment type="caution">
    <text evidence="1">The sequence shown here is derived from an EMBL/GenBank/DDBJ whole genome shotgun (WGS) entry which is preliminary data.</text>
</comment>
<proteinExistence type="predicted"/>
<feature type="non-terminal residue" evidence="1">
    <location>
        <position position="87"/>
    </location>
</feature>
<accession>A0AAD5XRP9</accession>
<dbReference type="Gene3D" id="3.80.10.10">
    <property type="entry name" value="Ribonuclease Inhibitor"/>
    <property type="match status" value="1"/>
</dbReference>
<protein>
    <submittedName>
        <fullName evidence="1">Uncharacterized protein</fullName>
    </submittedName>
</protein>